<feature type="binding site" evidence="2">
    <location>
        <position position="200"/>
    </location>
    <ligand>
        <name>S-adenosyl-L-methionine</name>
        <dbReference type="ChEBI" id="CHEBI:59789"/>
    </ligand>
</feature>
<feature type="binding site" evidence="2">
    <location>
        <begin position="111"/>
        <end position="112"/>
    </location>
    <ligand>
        <name>S-adenosyl-L-methionine</name>
        <dbReference type="ChEBI" id="CHEBI:59789"/>
    </ligand>
</feature>
<feature type="binding site" evidence="2">
    <location>
        <position position="86"/>
    </location>
    <ligand>
        <name>S-adenosyl-L-methionine</name>
        <dbReference type="ChEBI" id="CHEBI:59789"/>
    </ligand>
</feature>
<organism evidence="5 6">
    <name type="scientific">Apilactobacillus kunkeei DSM 12361 = ATCC 700308</name>
    <dbReference type="NCBI Taxonomy" id="1423768"/>
    <lineage>
        <taxon>Bacteria</taxon>
        <taxon>Bacillati</taxon>
        <taxon>Bacillota</taxon>
        <taxon>Bacilli</taxon>
        <taxon>Lactobacillales</taxon>
        <taxon>Lactobacillaceae</taxon>
        <taxon>Apilactobacillus</taxon>
    </lineage>
</organism>
<name>A0A0R1FZ00_9LACO</name>
<sequence length="290" mass="33139">MDKDDLNMKKIEIAKQFLKQNIDLFRCPVCKESFINQVDNSIVCPNNHSLDISKKGTIQFINHKVNTEYDGNMLESRRRIMQAGFFDGILQKINELIDAGHKNIVDIGSGEGTPLKRLEDLRKNVDSAIGFDISKPGVNLSTSELSDQMFFCIADLANLPFNDQSIDIIMDLFSPSAYKEFNRIIAPKGHLIKIVPNSRYLFELRQKLYGNDSENSSYDNQKVVDLFMEHYPNAKKYDVKYTVELPKELTHDLMIMTPLHWGHNAKDLTQAEVESLTSITVDVSILDNQF</sequence>
<evidence type="ECO:0000259" key="4">
    <source>
        <dbReference type="Pfam" id="PF21302"/>
    </source>
</evidence>
<dbReference type="Pfam" id="PF13847">
    <property type="entry name" value="Methyltransf_31"/>
    <property type="match status" value="1"/>
</dbReference>
<evidence type="ECO:0000313" key="5">
    <source>
        <dbReference type="EMBL" id="KRK24548.1"/>
    </source>
</evidence>
<protein>
    <submittedName>
        <fullName evidence="5">23S rRNA methyltransferase A</fullName>
    </submittedName>
</protein>
<dbReference type="GO" id="GO:0046872">
    <property type="term" value="F:metal ion binding"/>
    <property type="evidence" value="ECO:0007669"/>
    <property type="project" value="UniProtKB-KW"/>
</dbReference>
<dbReference type="Proteomes" id="UP000051794">
    <property type="component" value="Unassembled WGS sequence"/>
</dbReference>
<dbReference type="InterPro" id="IPR029063">
    <property type="entry name" value="SAM-dependent_MTases_sf"/>
</dbReference>
<keyword evidence="1" id="KW-0479">Metal-binding</keyword>
<keyword evidence="5" id="KW-0489">Methyltransferase</keyword>
<accession>A0A0R1FZ00</accession>
<feature type="domain" description="Methyltransferase" evidence="3">
    <location>
        <begin position="101"/>
        <end position="200"/>
    </location>
</feature>
<dbReference type="InterPro" id="IPR016718">
    <property type="entry name" value="rRNA_m1G-MeTrfase_A_prd"/>
</dbReference>
<feature type="binding site" evidence="1">
    <location>
        <position position="48"/>
    </location>
    <ligand>
        <name>Zn(2+)</name>
        <dbReference type="ChEBI" id="CHEBI:29105"/>
    </ligand>
</feature>
<dbReference type="InterPro" id="IPR048647">
    <property type="entry name" value="RlmA_N"/>
</dbReference>
<feature type="binding site" evidence="1">
    <location>
        <position position="44"/>
    </location>
    <ligand>
        <name>Zn(2+)</name>
        <dbReference type="ChEBI" id="CHEBI:29105"/>
    </ligand>
</feature>
<dbReference type="PIRSF" id="PIRSF018249">
    <property type="entry name" value="MyrA_prd"/>
    <property type="match status" value="1"/>
</dbReference>
<evidence type="ECO:0000256" key="2">
    <source>
        <dbReference type="PIRSR" id="PIRSR018249-2"/>
    </source>
</evidence>
<dbReference type="PATRIC" id="fig|1423768.4.peg.418"/>
<dbReference type="Gene3D" id="3.40.50.150">
    <property type="entry name" value="Vaccinia Virus protein VP39"/>
    <property type="match status" value="1"/>
</dbReference>
<proteinExistence type="predicted"/>
<reference evidence="5 6" key="1">
    <citation type="journal article" date="2015" name="Genome Announc.">
        <title>Expanding the biotechnology potential of lactobacilli through comparative genomics of 213 strains and associated genera.</title>
        <authorList>
            <person name="Sun Z."/>
            <person name="Harris H.M."/>
            <person name="McCann A."/>
            <person name="Guo C."/>
            <person name="Argimon S."/>
            <person name="Zhang W."/>
            <person name="Yang X."/>
            <person name="Jeffery I.B."/>
            <person name="Cooney J.C."/>
            <person name="Kagawa T.F."/>
            <person name="Liu W."/>
            <person name="Song Y."/>
            <person name="Salvetti E."/>
            <person name="Wrobel A."/>
            <person name="Rasinkangas P."/>
            <person name="Parkhill J."/>
            <person name="Rea M.C."/>
            <person name="O'Sullivan O."/>
            <person name="Ritari J."/>
            <person name="Douillard F.P."/>
            <person name="Paul Ross R."/>
            <person name="Yang R."/>
            <person name="Briner A.E."/>
            <person name="Felis G.E."/>
            <person name="de Vos W.M."/>
            <person name="Barrangou R."/>
            <person name="Klaenhammer T.R."/>
            <person name="Caufield P.W."/>
            <person name="Cui Y."/>
            <person name="Zhang H."/>
            <person name="O'Toole P.W."/>
        </authorList>
    </citation>
    <scope>NUCLEOTIDE SEQUENCE [LARGE SCALE GENOMIC DNA]</scope>
    <source>
        <strain evidence="5 6">DSM 12361</strain>
    </source>
</reference>
<evidence type="ECO:0000256" key="1">
    <source>
        <dbReference type="PIRSR" id="PIRSR018249-1"/>
    </source>
</evidence>
<dbReference type="GO" id="GO:0008168">
    <property type="term" value="F:methyltransferase activity"/>
    <property type="evidence" value="ECO:0007669"/>
    <property type="project" value="UniProtKB-KW"/>
</dbReference>
<keyword evidence="2" id="KW-0949">S-adenosyl-L-methionine</keyword>
<dbReference type="EMBL" id="AZCK01000002">
    <property type="protein sequence ID" value="KRK24548.1"/>
    <property type="molecule type" value="Genomic_DNA"/>
</dbReference>
<feature type="domain" description="23S rRNA (guanine(745)-N(1))-methyltransferase N-terminal" evidence="4">
    <location>
        <begin position="25"/>
        <end position="58"/>
    </location>
</feature>
<comment type="caution">
    <text evidence="5">The sequence shown here is derived from an EMBL/GenBank/DDBJ whole genome shotgun (WGS) entry which is preliminary data.</text>
</comment>
<gene>
    <name evidence="5" type="ORF">FD43_GL000415</name>
</gene>
<dbReference type="SUPFAM" id="SSF53335">
    <property type="entry name" value="S-adenosyl-L-methionine-dependent methyltransferases"/>
    <property type="match status" value="1"/>
</dbReference>
<evidence type="ECO:0000313" key="6">
    <source>
        <dbReference type="Proteomes" id="UP000051794"/>
    </source>
</evidence>
<dbReference type="GO" id="GO:0032259">
    <property type="term" value="P:methylation"/>
    <property type="evidence" value="ECO:0007669"/>
    <property type="project" value="UniProtKB-KW"/>
</dbReference>
<keyword evidence="1" id="KW-0862">Zinc</keyword>
<evidence type="ECO:0000259" key="3">
    <source>
        <dbReference type="Pfam" id="PF13847"/>
    </source>
</evidence>
<keyword evidence="5" id="KW-0808">Transferase</keyword>
<dbReference type="Pfam" id="PF21302">
    <property type="entry name" value="Zn_ribbon_RlmA"/>
    <property type="match status" value="1"/>
</dbReference>
<dbReference type="InterPro" id="IPR025714">
    <property type="entry name" value="Methyltranfer_dom"/>
</dbReference>
<feature type="binding site" evidence="1">
    <location>
        <position position="30"/>
    </location>
    <ligand>
        <name>Zn(2+)</name>
        <dbReference type="ChEBI" id="CHEBI:29105"/>
    </ligand>
</feature>
<dbReference type="AlphaFoldDB" id="A0A0R1FZ00"/>
<feature type="binding site" evidence="1">
    <location>
        <position position="27"/>
    </location>
    <ligand>
        <name>Zn(2+)</name>
        <dbReference type="ChEBI" id="CHEBI:29105"/>
    </ligand>
</feature>